<dbReference type="GO" id="GO:0005085">
    <property type="term" value="F:guanyl-nucleotide exchange factor activity"/>
    <property type="evidence" value="ECO:0007669"/>
    <property type="project" value="UniProtKB-UniRule"/>
</dbReference>
<dbReference type="InterPro" id="IPR011009">
    <property type="entry name" value="Kinase-like_dom_sf"/>
</dbReference>
<dbReference type="InterPro" id="IPR005512">
    <property type="entry name" value="PRONE_dom"/>
</dbReference>
<keyword evidence="1 2" id="KW-0344">Guanine-nucleotide releasing factor</keyword>
<feature type="domain" description="PRONE" evidence="3">
    <location>
        <begin position="193"/>
        <end position="376"/>
    </location>
</feature>
<dbReference type="Gene3D" id="1.20.58.1310">
    <property type="entry name" value="PRONE domain, subdomain 2"/>
    <property type="match status" value="1"/>
</dbReference>
<dbReference type="PANTHER" id="PTHR33101">
    <property type="entry name" value="ROP GUANINE NUCLEOTIDE EXCHANGE FACTOR 1"/>
    <property type="match status" value="1"/>
</dbReference>
<dbReference type="OrthoDB" id="122279at2759"/>
<protein>
    <recommendedName>
        <fullName evidence="3">PRONE domain-containing protein</fullName>
    </recommendedName>
</protein>
<dbReference type="PANTHER" id="PTHR33101:SF2">
    <property type="entry name" value="ROP GUANINE NUCLEOTIDE EXCHANGE FACTOR 14"/>
    <property type="match status" value="1"/>
</dbReference>
<proteinExistence type="predicted"/>
<accession>A0A368R1S3</accession>
<gene>
    <name evidence="4" type="ORF">SETIT_5G061700v2</name>
</gene>
<name>A0A368R1S3_SETIT</name>
<reference evidence="4" key="2">
    <citation type="submission" date="2015-07" db="EMBL/GenBank/DDBJ databases">
        <authorList>
            <person name="Noorani M."/>
        </authorList>
    </citation>
    <scope>NUCLEOTIDE SEQUENCE</scope>
    <source>
        <strain evidence="4">Yugu1</strain>
    </source>
</reference>
<reference evidence="4" key="1">
    <citation type="journal article" date="2012" name="Nat. Biotechnol.">
        <title>Reference genome sequence of the model plant Setaria.</title>
        <authorList>
            <person name="Bennetzen J.L."/>
            <person name="Schmutz J."/>
            <person name="Wang H."/>
            <person name="Percifield R."/>
            <person name="Hawkins J."/>
            <person name="Pontaroli A.C."/>
            <person name="Estep M."/>
            <person name="Feng L."/>
            <person name="Vaughn J.N."/>
            <person name="Grimwood J."/>
            <person name="Jenkins J."/>
            <person name="Barry K."/>
            <person name="Lindquist E."/>
            <person name="Hellsten U."/>
            <person name="Deshpande S."/>
            <person name="Wang X."/>
            <person name="Wu X."/>
            <person name="Mitros T."/>
            <person name="Triplett J."/>
            <person name="Yang X."/>
            <person name="Ye C.Y."/>
            <person name="Mauro-Herrera M."/>
            <person name="Wang L."/>
            <person name="Li P."/>
            <person name="Sharma M."/>
            <person name="Sharma R."/>
            <person name="Ronald P.C."/>
            <person name="Panaud O."/>
            <person name="Kellogg E.A."/>
            <person name="Brutnell T.P."/>
            <person name="Doust A.N."/>
            <person name="Tuskan G.A."/>
            <person name="Rokhsar D."/>
            <person name="Devos K.M."/>
        </authorList>
    </citation>
    <scope>NUCLEOTIDE SEQUENCE [LARGE SCALE GENOMIC DNA]</scope>
    <source>
        <strain evidence="4">Yugu1</strain>
    </source>
</reference>
<dbReference type="AlphaFoldDB" id="A0A368R1S3"/>
<evidence type="ECO:0000256" key="1">
    <source>
        <dbReference type="ARBA" id="ARBA00022658"/>
    </source>
</evidence>
<evidence type="ECO:0000256" key="2">
    <source>
        <dbReference type="PROSITE-ProRule" id="PRU00663"/>
    </source>
</evidence>
<dbReference type="EMBL" id="CM003532">
    <property type="protein sequence ID" value="RCV24151.1"/>
    <property type="molecule type" value="Genomic_DNA"/>
</dbReference>
<evidence type="ECO:0000259" key="3">
    <source>
        <dbReference type="PROSITE" id="PS51334"/>
    </source>
</evidence>
<dbReference type="PROSITE" id="PS51334">
    <property type="entry name" value="PRONE"/>
    <property type="match status" value="1"/>
</dbReference>
<dbReference type="SUPFAM" id="SSF56112">
    <property type="entry name" value="Protein kinase-like (PK-like)"/>
    <property type="match status" value="1"/>
</dbReference>
<dbReference type="InterPro" id="IPR038937">
    <property type="entry name" value="RopGEF"/>
</dbReference>
<evidence type="ECO:0000313" key="4">
    <source>
        <dbReference type="EMBL" id="RCV24151.1"/>
    </source>
</evidence>
<organism evidence="4">
    <name type="scientific">Setaria italica</name>
    <name type="common">Foxtail millet</name>
    <name type="synonym">Panicum italicum</name>
    <dbReference type="NCBI Taxonomy" id="4555"/>
    <lineage>
        <taxon>Eukaryota</taxon>
        <taxon>Viridiplantae</taxon>
        <taxon>Streptophyta</taxon>
        <taxon>Embryophyta</taxon>
        <taxon>Tracheophyta</taxon>
        <taxon>Spermatophyta</taxon>
        <taxon>Magnoliopsida</taxon>
        <taxon>Liliopsida</taxon>
        <taxon>Poales</taxon>
        <taxon>Poaceae</taxon>
        <taxon>PACMAD clade</taxon>
        <taxon>Panicoideae</taxon>
        <taxon>Panicodae</taxon>
        <taxon>Paniceae</taxon>
        <taxon>Cenchrinae</taxon>
        <taxon>Setaria</taxon>
    </lineage>
</organism>
<sequence length="376" mass="41746">MQLKNKAVAEKWIGDGEMELRQLESPLTCRSGSSLLDLPQVLPPHLLAPVDLAGLTFAELAKATNGFAERNLVSCGGFGAVYRGVLADGSVVAVKKMLDSDPDRNLVPLRGCCIATDDIEEGKQRFLVYDFMPNGALEDFIYRDKDLHYGEMRARGGLWEPPERGHGEFVLVGILCAHVMVALRPTIGDTLRMLEGDMDVPELPDRPLPYGHSLMFSEAGSDFSASPAFSGPLAPFITLVLASGRASLGEDLYQAITTEYIPIEEIFVSLSLKTEHSVLETINRLEGAVFAWNQRILEEKSKKSPGRHSWNFMKDSSSELDKMSVRIERVDTLVQLLKSRFPNLPPTFIDVLKVQYNMVSLASHQLWILNNVEDVR</sequence>
<dbReference type="Pfam" id="PF03759">
    <property type="entry name" value="PRONE"/>
    <property type="match status" value="1"/>
</dbReference>
<dbReference type="Gene3D" id="3.30.200.20">
    <property type="entry name" value="Phosphorylase Kinase, domain 1"/>
    <property type="match status" value="1"/>
</dbReference>